<sequence>MSLQSYIVNTGTASPARIKNALSTRELESVTTVEGLQAVERLSFVSLPSGKLLLMLNSCSGADAHDSARPPLDKQVYFGCDINLQRVDPSDNWNRSQIQLLSSTDLPEVRGVGLWAEEKNGSIDRVILLLWSATCPTKEETCKCNKEDGCKIMFQEGLEPFCLSSFYEGTLAPNGARLCQGTGATVRERNGECYGYSLDGGHGWECNSVPTAPKKMSAGNIFASRSTAKDAAAWHATKENAWERHGIRLGSSTSMPYGSLLVAEFDGNGVLQWIRTVADDAVIPYKQEQRASIVGSEITGIAGLKQTQFAVTVMRERWERKEEKVIVTPNCETFLLNSSGEPEKEQLQKSECESCLYSVASIHPETHNWASLCVSGRGPMQGISINGRLAVDSMGRYQAETQQSDLPDDSLLYYNDTGARLLPVGGGKWVLVWREVSWIESDIDGLNAKSATLKAALWVDENGLGAPVPLLGPVLEQRLMNPDAVSLSLHTAVLTVANYLDEEALAATLDLSNAGVPELSATTAVAGVYWGALFGQTYGHPLLRLSDASALWLGSIKENNSPFVGPSILLPDWKPSDTSRAVVISVEQGEQDCHGRSANTG</sequence>
<accession>U6KT29</accession>
<dbReference type="AlphaFoldDB" id="U6KT29"/>
<dbReference type="VEuPathDB" id="ToxoDB:ETH2_1039500"/>
<dbReference type="VEuPathDB" id="ToxoDB:ETH_00017060"/>
<name>U6KT29_EIMTE</name>
<protein>
    <submittedName>
        <fullName evidence="1">Uncharacterized protein</fullName>
    </submittedName>
</protein>
<reference evidence="1" key="1">
    <citation type="submission" date="2013-10" db="EMBL/GenBank/DDBJ databases">
        <title>Genomic analysis of the causative agents of coccidiosis in chickens.</title>
        <authorList>
            <person name="Reid A.J."/>
            <person name="Blake D."/>
            <person name="Billington K."/>
            <person name="Browne H."/>
            <person name="Dunn M."/>
            <person name="Hung S."/>
            <person name="Kawahara F."/>
            <person name="Miranda-Saavedra D."/>
            <person name="Mourier T."/>
            <person name="Nagra H."/>
            <person name="Otto T.D."/>
            <person name="Rawlings N."/>
            <person name="Sanchez A."/>
            <person name="Sanders M."/>
            <person name="Subramaniam C."/>
            <person name="Tay Y."/>
            <person name="Dear P."/>
            <person name="Doerig C."/>
            <person name="Gruber A."/>
            <person name="Parkinson J."/>
            <person name="Shirley M."/>
            <person name="Wan K.L."/>
            <person name="Berriman M."/>
            <person name="Tomley F."/>
            <person name="Pain A."/>
        </authorList>
    </citation>
    <scope>NUCLEOTIDE SEQUENCE [LARGE SCALE GENOMIC DNA]</scope>
    <source>
        <strain evidence="1">Houghton</strain>
    </source>
</reference>
<keyword evidence="2" id="KW-1185">Reference proteome</keyword>
<evidence type="ECO:0000313" key="2">
    <source>
        <dbReference type="Proteomes" id="UP000030747"/>
    </source>
</evidence>
<dbReference type="RefSeq" id="XP_013230274.1">
    <property type="nucleotide sequence ID" value="XM_013374820.1"/>
</dbReference>
<reference evidence="1" key="2">
    <citation type="submission" date="2013-10" db="EMBL/GenBank/DDBJ databases">
        <authorList>
            <person name="Aslett M."/>
        </authorList>
    </citation>
    <scope>NUCLEOTIDE SEQUENCE [LARGE SCALE GENOMIC DNA]</scope>
    <source>
        <strain evidence="1">Houghton</strain>
    </source>
</reference>
<organism evidence="1 2">
    <name type="scientific">Eimeria tenella</name>
    <name type="common">Coccidian parasite</name>
    <dbReference type="NCBI Taxonomy" id="5802"/>
    <lineage>
        <taxon>Eukaryota</taxon>
        <taxon>Sar</taxon>
        <taxon>Alveolata</taxon>
        <taxon>Apicomplexa</taxon>
        <taxon>Conoidasida</taxon>
        <taxon>Coccidia</taxon>
        <taxon>Eucoccidiorida</taxon>
        <taxon>Eimeriorina</taxon>
        <taxon>Eimeriidae</taxon>
        <taxon>Eimeria</taxon>
    </lineage>
</organism>
<proteinExistence type="predicted"/>
<dbReference type="Proteomes" id="UP000030747">
    <property type="component" value="Unassembled WGS sequence"/>
</dbReference>
<gene>
    <name evidence="1" type="ORF">ETH_00017060</name>
</gene>
<dbReference type="EMBL" id="HG674448">
    <property type="protein sequence ID" value="CDJ39519.1"/>
    <property type="molecule type" value="Genomic_DNA"/>
</dbReference>
<evidence type="ECO:0000313" key="1">
    <source>
        <dbReference type="EMBL" id="CDJ39519.1"/>
    </source>
</evidence>
<dbReference type="OrthoDB" id="328886at2759"/>
<dbReference type="GeneID" id="25252563"/>